<organism evidence="6 7">
    <name type="scientific">Paenibacillus solanacearum</name>
    <dbReference type="NCBI Taxonomy" id="2048548"/>
    <lineage>
        <taxon>Bacteria</taxon>
        <taxon>Bacillati</taxon>
        <taxon>Bacillota</taxon>
        <taxon>Bacilli</taxon>
        <taxon>Bacillales</taxon>
        <taxon>Paenibacillaceae</taxon>
        <taxon>Paenibacillus</taxon>
    </lineage>
</organism>
<reference evidence="6" key="1">
    <citation type="submission" date="2021-06" db="EMBL/GenBank/DDBJ databases">
        <authorList>
            <person name="Criscuolo A."/>
        </authorList>
    </citation>
    <scope>NUCLEOTIDE SEQUENCE</scope>
    <source>
        <strain evidence="6">CIP111600</strain>
    </source>
</reference>
<dbReference type="GO" id="GO:0043565">
    <property type="term" value="F:sequence-specific DNA binding"/>
    <property type="evidence" value="ECO:0007669"/>
    <property type="project" value="InterPro"/>
</dbReference>
<dbReference type="SMART" id="SM00342">
    <property type="entry name" value="HTH_ARAC"/>
    <property type="match status" value="1"/>
</dbReference>
<dbReference type="Pfam" id="PF17853">
    <property type="entry name" value="GGDEF_2"/>
    <property type="match status" value="1"/>
</dbReference>
<keyword evidence="3" id="KW-0804">Transcription</keyword>
<accession>A0A916K0X8</accession>
<dbReference type="InterPro" id="IPR041522">
    <property type="entry name" value="CdaR_GGDEF"/>
</dbReference>
<dbReference type="InterPro" id="IPR018062">
    <property type="entry name" value="HTH_AraC-typ_CS"/>
</dbReference>
<evidence type="ECO:0000256" key="4">
    <source>
        <dbReference type="SAM" id="Phobius"/>
    </source>
</evidence>
<dbReference type="EMBL" id="CAJVAS010000008">
    <property type="protein sequence ID" value="CAG7620563.1"/>
    <property type="molecule type" value="Genomic_DNA"/>
</dbReference>
<keyword evidence="4" id="KW-0472">Membrane</keyword>
<dbReference type="RefSeq" id="WP_218092072.1">
    <property type="nucleotide sequence ID" value="NZ_CAJVAS010000008.1"/>
</dbReference>
<keyword evidence="7" id="KW-1185">Reference proteome</keyword>
<protein>
    <submittedName>
        <fullName evidence="6">HTH-type transcriptional regulator YesS</fullName>
    </submittedName>
</protein>
<dbReference type="PANTHER" id="PTHR43280">
    <property type="entry name" value="ARAC-FAMILY TRANSCRIPTIONAL REGULATOR"/>
    <property type="match status" value="1"/>
</dbReference>
<dbReference type="Pfam" id="PF12833">
    <property type="entry name" value="HTH_18"/>
    <property type="match status" value="1"/>
</dbReference>
<evidence type="ECO:0000256" key="1">
    <source>
        <dbReference type="ARBA" id="ARBA00023015"/>
    </source>
</evidence>
<feature type="domain" description="HTH araC/xylS-type" evidence="5">
    <location>
        <begin position="659"/>
        <end position="757"/>
    </location>
</feature>
<proteinExistence type="predicted"/>
<evidence type="ECO:0000313" key="7">
    <source>
        <dbReference type="Proteomes" id="UP000693672"/>
    </source>
</evidence>
<keyword evidence="4" id="KW-0812">Transmembrane</keyword>
<dbReference type="PANTHER" id="PTHR43280:SF2">
    <property type="entry name" value="HTH-TYPE TRANSCRIPTIONAL REGULATOR EXSA"/>
    <property type="match status" value="1"/>
</dbReference>
<dbReference type="GO" id="GO:0003700">
    <property type="term" value="F:DNA-binding transcription factor activity"/>
    <property type="evidence" value="ECO:0007669"/>
    <property type="project" value="InterPro"/>
</dbReference>
<dbReference type="PROSITE" id="PS01124">
    <property type="entry name" value="HTH_ARAC_FAMILY_2"/>
    <property type="match status" value="1"/>
</dbReference>
<keyword evidence="2" id="KW-0238">DNA-binding</keyword>
<name>A0A916K0X8_9BACL</name>
<gene>
    <name evidence="6" type="primary">yesS_5</name>
    <name evidence="6" type="ORF">PAESOLCIP111_02282</name>
</gene>
<keyword evidence="1" id="KW-0805">Transcription regulation</keyword>
<dbReference type="PROSITE" id="PS00041">
    <property type="entry name" value="HTH_ARAC_FAMILY_1"/>
    <property type="match status" value="1"/>
</dbReference>
<comment type="caution">
    <text evidence="6">The sequence shown here is derived from an EMBL/GenBank/DDBJ whole genome shotgun (WGS) entry which is preliminary data.</text>
</comment>
<dbReference type="AlphaFoldDB" id="A0A916K0X8"/>
<dbReference type="Proteomes" id="UP000693672">
    <property type="component" value="Unassembled WGS sequence"/>
</dbReference>
<feature type="transmembrane region" description="Helical" evidence="4">
    <location>
        <begin position="294"/>
        <end position="314"/>
    </location>
</feature>
<evidence type="ECO:0000313" key="6">
    <source>
        <dbReference type="EMBL" id="CAG7620563.1"/>
    </source>
</evidence>
<keyword evidence="4" id="KW-1133">Transmembrane helix</keyword>
<evidence type="ECO:0000256" key="3">
    <source>
        <dbReference type="ARBA" id="ARBA00023163"/>
    </source>
</evidence>
<sequence length="761" mass="86383">MLIKRVRTFANMTFQRKLLLYCLCLSIFPVLTIGLLSSFIAARSMQSVVDQNHRYMLNQMQVQLGQLTKSLEIASITIATNLAVEKSVREGPGIDKLDTSLEMNETIRRIRSTSSIRYNVSIIYKQFNHYIYSSEYGSDKIDQMRLVSILEKMKPLMNESFVVPANTFDDQPDLLLFRPVPIHSGYGDGVLVLHVSPDDLLRFVGSTEHGRGTRVLAADEKGRIVLSSKRGEMGRTLDEVVPAFSREADDFMRTLEIGGTSFKVQAQKSALNGWTYIALTPMSELTAQSDRIRLSTWIIAGVLLLGWAIIASALSRRMYFPIRRLADRHMPHSRNEKSLGDGLTRLGAYLEQLADANRQLNNRLSEQYPYMRQGIFQQLLNGEMSERELLLAAEYAGIHLKGSCVFVLVAEADDMAAFHQMYREKDRALIHYALPKLMEETFHNVPFCLGFTPKTGRVILLIGMDEAGEGAKALLREYADEVRTHVRSYFRFSVSVAIASPLSGFTEIGNGYDEAAALLGHRFILGGDITIVAEQADEALLRLNRQTVERQKRIVHHVLHGNLVDSRRLLAEIAAELPRSPIRPQTAMGLFSYMLGELDFMLQQTGCDIQEAMGIDFYGKLHDLRTLPELEQWLAGELFPAIKAHLEREAVSKQAKTISEVKRYVQEHIGEELSLQMAADRFGMSVSYLSKLFKDESGLNFSEYVLELRMNKAREWLEHTDLPIKQIAEKSGYASVQNFNRMFKQRYNLPPGEYRREKRQA</sequence>
<evidence type="ECO:0000259" key="5">
    <source>
        <dbReference type="PROSITE" id="PS01124"/>
    </source>
</evidence>
<dbReference type="InterPro" id="IPR018060">
    <property type="entry name" value="HTH_AraC"/>
</dbReference>
<evidence type="ECO:0000256" key="2">
    <source>
        <dbReference type="ARBA" id="ARBA00023125"/>
    </source>
</evidence>